<evidence type="ECO:0000256" key="1">
    <source>
        <dbReference type="ARBA" id="ARBA00022723"/>
    </source>
</evidence>
<evidence type="ECO:0000256" key="2">
    <source>
        <dbReference type="ARBA" id="ARBA00022771"/>
    </source>
</evidence>
<dbReference type="SUPFAM" id="SSF56219">
    <property type="entry name" value="DNase I-like"/>
    <property type="match status" value="1"/>
</dbReference>
<dbReference type="InterPro" id="IPR000477">
    <property type="entry name" value="RT_dom"/>
</dbReference>
<organism evidence="8 9">
    <name type="scientific">Acrobeloides nanus</name>
    <dbReference type="NCBI Taxonomy" id="290746"/>
    <lineage>
        <taxon>Eukaryota</taxon>
        <taxon>Metazoa</taxon>
        <taxon>Ecdysozoa</taxon>
        <taxon>Nematoda</taxon>
        <taxon>Chromadorea</taxon>
        <taxon>Rhabditida</taxon>
        <taxon>Tylenchina</taxon>
        <taxon>Cephalobomorpha</taxon>
        <taxon>Cephaloboidea</taxon>
        <taxon>Cephalobidae</taxon>
        <taxon>Acrobeloides</taxon>
    </lineage>
</organism>
<keyword evidence="3" id="KW-0862">Zinc</keyword>
<dbReference type="CDD" id="cd01650">
    <property type="entry name" value="RT_nLTR_like"/>
    <property type="match status" value="1"/>
</dbReference>
<reference evidence="9" key="1">
    <citation type="submission" date="2022-11" db="UniProtKB">
        <authorList>
            <consortium name="WormBaseParasite"/>
        </authorList>
    </citation>
    <scope>IDENTIFICATION</scope>
</reference>
<dbReference type="InterPro" id="IPR013083">
    <property type="entry name" value="Znf_RING/FYVE/PHD"/>
</dbReference>
<keyword evidence="8" id="KW-1185">Reference proteome</keyword>
<evidence type="ECO:0000256" key="5">
    <source>
        <dbReference type="SAM" id="MobiDB-lite"/>
    </source>
</evidence>
<dbReference type="PROSITE" id="PS50016">
    <property type="entry name" value="ZF_PHD_2"/>
    <property type="match status" value="1"/>
</dbReference>
<evidence type="ECO:0000259" key="7">
    <source>
        <dbReference type="PROSITE" id="PS50878"/>
    </source>
</evidence>
<evidence type="ECO:0000259" key="6">
    <source>
        <dbReference type="PROSITE" id="PS50016"/>
    </source>
</evidence>
<dbReference type="Gene3D" id="3.30.40.10">
    <property type="entry name" value="Zinc/RING finger domain, C3HC4 (zinc finger)"/>
    <property type="match status" value="1"/>
</dbReference>
<dbReference type="InterPro" id="IPR001965">
    <property type="entry name" value="Znf_PHD"/>
</dbReference>
<dbReference type="InterPro" id="IPR019787">
    <property type="entry name" value="Znf_PHD-finger"/>
</dbReference>
<keyword evidence="1" id="KW-0479">Metal-binding</keyword>
<dbReference type="InterPro" id="IPR019786">
    <property type="entry name" value="Zinc_finger_PHD-type_CS"/>
</dbReference>
<protein>
    <submittedName>
        <fullName evidence="9">Reverse transcriptase</fullName>
    </submittedName>
</protein>
<dbReference type="Pfam" id="PF00078">
    <property type="entry name" value="RVT_1"/>
    <property type="match status" value="1"/>
</dbReference>
<dbReference type="WBParaSite" id="ACRNAN_scaffold17961.g10376.t1">
    <property type="protein sequence ID" value="ACRNAN_scaffold17961.g10376.t1"/>
    <property type="gene ID" value="ACRNAN_scaffold17961.g10376"/>
</dbReference>
<feature type="compositionally biased region" description="Acidic residues" evidence="5">
    <location>
        <begin position="19"/>
        <end position="33"/>
    </location>
</feature>
<dbReference type="InterPro" id="IPR036691">
    <property type="entry name" value="Endo/exonu/phosph_ase_sf"/>
</dbReference>
<feature type="domain" description="PHD-type" evidence="6">
    <location>
        <begin position="39"/>
        <end position="89"/>
    </location>
</feature>
<feature type="region of interest" description="Disordered" evidence="5">
    <location>
        <begin position="1"/>
        <end position="33"/>
    </location>
</feature>
<dbReference type="SUPFAM" id="SSF57903">
    <property type="entry name" value="FYVE/PHD zinc finger"/>
    <property type="match status" value="1"/>
</dbReference>
<dbReference type="PROSITE" id="PS01359">
    <property type="entry name" value="ZF_PHD_1"/>
    <property type="match status" value="1"/>
</dbReference>
<dbReference type="PANTHER" id="PTHR47510:SF3">
    <property type="entry name" value="ENDO_EXONUCLEASE_PHOSPHATASE DOMAIN-CONTAINING PROTEIN"/>
    <property type="match status" value="1"/>
</dbReference>
<keyword evidence="2 4" id="KW-0863">Zinc-finger</keyword>
<dbReference type="InterPro" id="IPR005135">
    <property type="entry name" value="Endo/exonuclease/phosphatase"/>
</dbReference>
<dbReference type="Gene3D" id="3.60.10.10">
    <property type="entry name" value="Endonuclease/exonuclease/phosphatase"/>
    <property type="match status" value="1"/>
</dbReference>
<dbReference type="Proteomes" id="UP000887540">
    <property type="component" value="Unplaced"/>
</dbReference>
<dbReference type="Pfam" id="PF03372">
    <property type="entry name" value="Exo_endo_phos"/>
    <property type="match status" value="1"/>
</dbReference>
<dbReference type="PROSITE" id="PS50878">
    <property type="entry name" value="RT_POL"/>
    <property type="match status" value="1"/>
</dbReference>
<dbReference type="SMART" id="SM00249">
    <property type="entry name" value="PHD"/>
    <property type="match status" value="2"/>
</dbReference>
<evidence type="ECO:0000313" key="8">
    <source>
        <dbReference type="Proteomes" id="UP000887540"/>
    </source>
</evidence>
<accession>A0A914D2H6</accession>
<dbReference type="AlphaFoldDB" id="A0A914D2H6"/>
<sequence>MLIIPPSTSTASAELPSDSQDDLPAEPMDETEIPNDGTDWRCPMCTQICWNDAVLCDDPTCNTWHHLTCVKYLRISKKAKWYCPPCKANRICYLCQRTTKEEQLVDCTNDNCWNRFHTRCCKPDENGQCPECTRDQAVQATFPNNLMLFSPPEARKPNKRNAATTIQTLLENTEEKPKPPNGLVIMSININGLRSKKNALEVYVKIYRPDVILIQESRLDDGVPSHELQLPDYVLFRQDRKAKGGGGVAIYAHRKLKPKRQLVHPKPCHLKDSNTANALEMIAVRIQTGKKHLLAASIYRPPNSSTEDFLQHLEGQLSILDLDATPLIAGGDYNVNWLDHDESEDLRRMAEDYKLDQVVKDATHGPKLLDQVYLSHGIQPLEVRNLAQIEKLHKIPLVTVKVSFTRQKTEPIEIYDYAKAKWDQLVIKLSRENLCHTISHATTVSIAWTNWLNTVTTAIDECIPKKRVRRKNSSKWITKQLKLISRAKDLASELLQRKRTPENLAAFRRLRKNFKKEIAQAKAYYVKRRFEDANTPCKFWTCVNELTGKRNKPVIPDLETPEFTARTDLDNAELLGKTFEKSFQNHGALDRMEEHKEGNDWLPICTSTYVEEKIRSYSMRKAAGPDKLTVPMLKTLAPLLSSSIAALINRSIMEGEFPLGWKSAEIVPILKKENSTNPDDYRPIALLPIISKIAESHLFDHLYSKILPKLNQCQFGFMKHRSTTDALMYFNHIVMTGMDTAKRVAAVFFDVRKAFDSVPHGKLIERLHKHFELPPNWNLLLRSYLEFRTFKVRVGSTLSQPYKVELGVPQGSVLGPLLFVAYIDQILDTPLSDDARLVMYADDLVYVKPLQKSNLKSQNELAQDLETLNQEYCSLSLRLNSSKTKWMMLSPGKQHSDLTIKIAGEEIERVDQIRYLGIELDEYLCYKHHVARTITKC</sequence>
<evidence type="ECO:0000256" key="4">
    <source>
        <dbReference type="PROSITE-ProRule" id="PRU00146"/>
    </source>
</evidence>
<feature type="compositionally biased region" description="Polar residues" evidence="5">
    <location>
        <begin position="1"/>
        <end position="12"/>
    </location>
</feature>
<evidence type="ECO:0000313" key="9">
    <source>
        <dbReference type="WBParaSite" id="ACRNAN_scaffold17961.g10376.t1"/>
    </source>
</evidence>
<feature type="domain" description="Reverse transcriptase" evidence="7">
    <location>
        <begin position="650"/>
        <end position="920"/>
    </location>
</feature>
<dbReference type="InterPro" id="IPR043502">
    <property type="entry name" value="DNA/RNA_pol_sf"/>
</dbReference>
<name>A0A914D2H6_9BILA</name>
<dbReference type="InterPro" id="IPR011011">
    <property type="entry name" value="Znf_FYVE_PHD"/>
</dbReference>
<dbReference type="GO" id="GO:0008270">
    <property type="term" value="F:zinc ion binding"/>
    <property type="evidence" value="ECO:0007669"/>
    <property type="project" value="UniProtKB-KW"/>
</dbReference>
<dbReference type="GO" id="GO:0003824">
    <property type="term" value="F:catalytic activity"/>
    <property type="evidence" value="ECO:0007669"/>
    <property type="project" value="InterPro"/>
</dbReference>
<proteinExistence type="predicted"/>
<evidence type="ECO:0000256" key="3">
    <source>
        <dbReference type="ARBA" id="ARBA00022833"/>
    </source>
</evidence>
<dbReference type="PANTHER" id="PTHR47510">
    <property type="entry name" value="REVERSE TRANSCRIPTASE DOMAIN-CONTAINING PROTEIN"/>
    <property type="match status" value="1"/>
</dbReference>
<dbReference type="SUPFAM" id="SSF56672">
    <property type="entry name" value="DNA/RNA polymerases"/>
    <property type="match status" value="1"/>
</dbReference>